<evidence type="ECO:0000256" key="6">
    <source>
        <dbReference type="SAM" id="SignalP"/>
    </source>
</evidence>
<dbReference type="Pfam" id="PF16041">
    <property type="entry name" value="APD1-4_M"/>
    <property type="match status" value="1"/>
</dbReference>
<evidence type="ECO:0000256" key="3">
    <source>
        <dbReference type="ARBA" id="ARBA00022833"/>
    </source>
</evidence>
<dbReference type="SMART" id="SM00184">
    <property type="entry name" value="RING"/>
    <property type="match status" value="1"/>
</dbReference>
<keyword evidence="8" id="KW-1185">Reference proteome</keyword>
<evidence type="ECO:0000256" key="2">
    <source>
        <dbReference type="ARBA" id="ARBA00022771"/>
    </source>
</evidence>
<protein>
    <submittedName>
        <fullName evidence="9">E3 ubiquitin-protein ligase APD1-like isoform X1</fullName>
    </submittedName>
</protein>
<keyword evidence="5" id="KW-0812">Transmembrane</keyword>
<evidence type="ECO:0000256" key="5">
    <source>
        <dbReference type="SAM" id="Phobius"/>
    </source>
</evidence>
<reference evidence="9" key="2">
    <citation type="submission" date="2025-08" db="UniProtKB">
        <authorList>
            <consortium name="RefSeq"/>
        </authorList>
    </citation>
    <scope>IDENTIFICATION</scope>
    <source>
        <tissue evidence="9">Leaf</tissue>
    </source>
</reference>
<keyword evidence="6" id="KW-0732">Signal</keyword>
<name>A0A1S4B4S0_TOBAC</name>
<keyword evidence="5" id="KW-1133">Transmembrane helix</keyword>
<dbReference type="GO" id="GO:0008270">
    <property type="term" value="F:zinc ion binding"/>
    <property type="evidence" value="ECO:0007669"/>
    <property type="project" value="UniProtKB-KW"/>
</dbReference>
<feature type="chain" id="PRO_5010255716" evidence="6">
    <location>
        <begin position="27"/>
        <end position="366"/>
    </location>
</feature>
<dbReference type="PROSITE" id="PS50089">
    <property type="entry name" value="ZF_RING_2"/>
    <property type="match status" value="1"/>
</dbReference>
<proteinExistence type="predicted"/>
<keyword evidence="2 4" id="KW-0863">Zinc-finger</keyword>
<reference evidence="8" key="1">
    <citation type="journal article" date="2014" name="Nat. Commun.">
        <title>The tobacco genome sequence and its comparison with those of tomato and potato.</title>
        <authorList>
            <person name="Sierro N."/>
            <person name="Battey J.N."/>
            <person name="Ouadi S."/>
            <person name="Bakaher N."/>
            <person name="Bovet L."/>
            <person name="Willig A."/>
            <person name="Goepfert S."/>
            <person name="Peitsch M.C."/>
            <person name="Ivanov N.V."/>
        </authorList>
    </citation>
    <scope>NUCLEOTIDE SEQUENCE [LARGE SCALE GENOMIC DNA]</scope>
</reference>
<dbReference type="STRING" id="4097.A0A1S4B4S0"/>
<dbReference type="InterPro" id="IPR032008">
    <property type="entry name" value="APD1-4_N"/>
</dbReference>
<accession>A0A1S4B4S0</accession>
<dbReference type="InterPro" id="IPR013083">
    <property type="entry name" value="Znf_RING/FYVE/PHD"/>
</dbReference>
<dbReference type="RefSeq" id="XP_016483927.1">
    <property type="nucleotide sequence ID" value="XM_016628441.1"/>
</dbReference>
<evidence type="ECO:0000259" key="7">
    <source>
        <dbReference type="PROSITE" id="PS50089"/>
    </source>
</evidence>
<keyword evidence="5" id="KW-0472">Membrane</keyword>
<keyword evidence="1" id="KW-0479">Metal-binding</keyword>
<dbReference type="Pfam" id="PF13920">
    <property type="entry name" value="zf-C3HC4_3"/>
    <property type="match status" value="1"/>
</dbReference>
<dbReference type="Pfam" id="PF16040">
    <property type="entry name" value="APD1-4_N"/>
    <property type="match status" value="1"/>
</dbReference>
<feature type="transmembrane region" description="Helical" evidence="5">
    <location>
        <begin position="231"/>
        <end position="253"/>
    </location>
</feature>
<dbReference type="PANTHER" id="PTHR46858:SF6">
    <property type="entry name" value="LIGASE, PUTATIVE-RELATED"/>
    <property type="match status" value="1"/>
</dbReference>
<dbReference type="Proteomes" id="UP000790787">
    <property type="component" value="Chromosome 15"/>
</dbReference>
<organism evidence="8 9">
    <name type="scientific">Nicotiana tabacum</name>
    <name type="common">Common tobacco</name>
    <dbReference type="NCBI Taxonomy" id="4097"/>
    <lineage>
        <taxon>Eukaryota</taxon>
        <taxon>Viridiplantae</taxon>
        <taxon>Streptophyta</taxon>
        <taxon>Embryophyta</taxon>
        <taxon>Tracheophyta</taxon>
        <taxon>Spermatophyta</taxon>
        <taxon>Magnoliopsida</taxon>
        <taxon>eudicotyledons</taxon>
        <taxon>Gunneridae</taxon>
        <taxon>Pentapetalae</taxon>
        <taxon>asterids</taxon>
        <taxon>lamiids</taxon>
        <taxon>Solanales</taxon>
        <taxon>Solanaceae</taxon>
        <taxon>Nicotianoideae</taxon>
        <taxon>Nicotianeae</taxon>
        <taxon>Nicotiana</taxon>
    </lineage>
</organism>
<dbReference type="SMR" id="A0A1S4B4S0"/>
<dbReference type="GO" id="GO:0043066">
    <property type="term" value="P:negative regulation of apoptotic process"/>
    <property type="evidence" value="ECO:0000318"/>
    <property type="project" value="GO_Central"/>
</dbReference>
<dbReference type="OrthoDB" id="1292552at2759"/>
<dbReference type="AlphaFoldDB" id="A0A1S4B4S0"/>
<dbReference type="RefSeq" id="XP_016483927.1">
    <property type="nucleotide sequence ID" value="XM_016628441.2"/>
</dbReference>
<dbReference type="GO" id="GO:0045931">
    <property type="term" value="P:positive regulation of mitotic cell cycle"/>
    <property type="evidence" value="ECO:0000318"/>
    <property type="project" value="GO_Central"/>
</dbReference>
<dbReference type="Gene3D" id="3.30.40.10">
    <property type="entry name" value="Zinc/RING finger domain, C3HC4 (zinc finger)"/>
    <property type="match status" value="1"/>
</dbReference>
<dbReference type="GO" id="GO:0061630">
    <property type="term" value="F:ubiquitin protein ligase activity"/>
    <property type="evidence" value="ECO:0000318"/>
    <property type="project" value="GO_Central"/>
</dbReference>
<dbReference type="InterPro" id="IPR001841">
    <property type="entry name" value="Znf_RING"/>
</dbReference>
<dbReference type="PaxDb" id="4097-A0A1S4B4S0"/>
<evidence type="ECO:0000313" key="8">
    <source>
        <dbReference type="Proteomes" id="UP000790787"/>
    </source>
</evidence>
<dbReference type="GeneID" id="107804532"/>
<evidence type="ECO:0000256" key="4">
    <source>
        <dbReference type="PROSITE-ProRule" id="PRU00175"/>
    </source>
</evidence>
<feature type="signal peptide" evidence="6">
    <location>
        <begin position="1"/>
        <end position="26"/>
    </location>
</feature>
<keyword evidence="3" id="KW-0862">Zinc</keyword>
<evidence type="ECO:0000313" key="9">
    <source>
        <dbReference type="RefSeq" id="XP_016483927.1"/>
    </source>
</evidence>
<sequence length="366" mass="40771">MWQEKLTRLLALLSILLLSIRYGLYGDCDMVLGPDSSRLLRVSSLFVKQVEVRDDDKTGISLYGFSEKPELSVEAKWSSSKSVLVGSYSRKGFSLWLNKGSRIRIKWQAQSSILSQLEVSLMKGERKHEKLLSTNSARFDISNGTTYEAAYRIEEDDRYNIGIINQNSKGVTLLMNVNISPTIYNIKKAKSICSTNNGPCRLDLSYPSTQYVVLATPDTYDLSGVSVAISYIARLVTYVGILGVAVIIICFILKSLGACDDESYAEETSVTRIITETDPMLPHKDLGSTYGTYAEDANSGRSSSSEDLYDGKICVICYDNPRNCFFVPCGHCATCQECAQRIMDVESKVCPVCRRPIHKVRKLIIS</sequence>
<gene>
    <name evidence="9" type="primary">LOC107804532</name>
</gene>
<dbReference type="PANTHER" id="PTHR46858">
    <property type="entry name" value="OS05G0521000 PROTEIN"/>
    <property type="match status" value="1"/>
</dbReference>
<evidence type="ECO:0000256" key="1">
    <source>
        <dbReference type="ARBA" id="ARBA00022723"/>
    </source>
</evidence>
<dbReference type="KEGG" id="nta:107804532"/>
<dbReference type="OMA" id="GERKYET"/>
<dbReference type="InterPro" id="IPR032010">
    <property type="entry name" value="APD1-4_M"/>
</dbReference>
<feature type="domain" description="RING-type" evidence="7">
    <location>
        <begin position="314"/>
        <end position="354"/>
    </location>
</feature>
<dbReference type="SUPFAM" id="SSF57850">
    <property type="entry name" value="RING/U-box"/>
    <property type="match status" value="1"/>
</dbReference>
<dbReference type="GO" id="GO:0006511">
    <property type="term" value="P:ubiquitin-dependent protein catabolic process"/>
    <property type="evidence" value="ECO:0000318"/>
    <property type="project" value="GO_Central"/>
</dbReference>